<comment type="caution">
    <text evidence="2">The sequence shown here is derived from an EMBL/GenBank/DDBJ whole genome shotgun (WGS) entry which is preliminary data.</text>
</comment>
<sequence length="303" mass="34521">MTDLSIIVISYNTKVLTEKCLETIISSLHHKSTITAEIIVIDNNSNDGSVEMLKDFHSSMLMSQSPNIKLKTIFSKSNLGYAKGNNEAVKRAEGKIILFLNSDIEVLADAIPKLYQFFVNQKRFQFIGGKLFNQDMTSQASCGPDYSLPIVFTALFLRGDYYGLTRYSPNQLRQVDWVSGACFICKKTDFENISGFDNNIFMYMDEIDLFFRARKHQLIVGFYPDAQFIHIGSGSSHGRTQPILQVFKGLIYFYKKHHRTSAINFLKFMLKLKALVACRIGRLLGNQYLISTYAKAYKIVDNN</sequence>
<protein>
    <recommendedName>
        <fullName evidence="1">Glycosyltransferase 2-like domain-containing protein</fullName>
    </recommendedName>
</protein>
<accession>A0A1F7JGD0</accession>
<dbReference type="AlphaFoldDB" id="A0A1F7JGD0"/>
<evidence type="ECO:0000313" key="3">
    <source>
        <dbReference type="Proteomes" id="UP000177418"/>
    </source>
</evidence>
<dbReference type="CDD" id="cd04186">
    <property type="entry name" value="GT_2_like_c"/>
    <property type="match status" value="1"/>
</dbReference>
<dbReference type="Gene3D" id="3.90.550.10">
    <property type="entry name" value="Spore Coat Polysaccharide Biosynthesis Protein SpsA, Chain A"/>
    <property type="match status" value="1"/>
</dbReference>
<proteinExistence type="predicted"/>
<dbReference type="InterPro" id="IPR029044">
    <property type="entry name" value="Nucleotide-diphossugar_trans"/>
</dbReference>
<dbReference type="EMBL" id="MGAV01000014">
    <property type="protein sequence ID" value="OGK54616.1"/>
    <property type="molecule type" value="Genomic_DNA"/>
</dbReference>
<evidence type="ECO:0000313" key="2">
    <source>
        <dbReference type="EMBL" id="OGK54616.1"/>
    </source>
</evidence>
<dbReference type="PANTHER" id="PTHR43179">
    <property type="entry name" value="RHAMNOSYLTRANSFERASE WBBL"/>
    <property type="match status" value="1"/>
</dbReference>
<dbReference type="Pfam" id="PF00535">
    <property type="entry name" value="Glycos_transf_2"/>
    <property type="match status" value="1"/>
</dbReference>
<feature type="domain" description="Glycosyltransferase 2-like" evidence="1">
    <location>
        <begin position="5"/>
        <end position="124"/>
    </location>
</feature>
<organism evidence="2 3">
    <name type="scientific">Candidatus Roizmanbacteria bacterium RIFCSPLOWO2_02_FULL_36_11</name>
    <dbReference type="NCBI Taxonomy" id="1802071"/>
    <lineage>
        <taxon>Bacteria</taxon>
        <taxon>Candidatus Roizmaniibacteriota</taxon>
    </lineage>
</organism>
<dbReference type="InterPro" id="IPR001173">
    <property type="entry name" value="Glyco_trans_2-like"/>
</dbReference>
<gene>
    <name evidence="2" type="ORF">A3H78_01890</name>
</gene>
<name>A0A1F7JGD0_9BACT</name>
<dbReference type="PANTHER" id="PTHR43179:SF7">
    <property type="entry name" value="RHAMNOSYLTRANSFERASE WBBL"/>
    <property type="match status" value="1"/>
</dbReference>
<dbReference type="Proteomes" id="UP000177418">
    <property type="component" value="Unassembled WGS sequence"/>
</dbReference>
<reference evidence="2 3" key="1">
    <citation type="journal article" date="2016" name="Nat. Commun.">
        <title>Thousands of microbial genomes shed light on interconnected biogeochemical processes in an aquifer system.</title>
        <authorList>
            <person name="Anantharaman K."/>
            <person name="Brown C.T."/>
            <person name="Hug L.A."/>
            <person name="Sharon I."/>
            <person name="Castelle C.J."/>
            <person name="Probst A.J."/>
            <person name="Thomas B.C."/>
            <person name="Singh A."/>
            <person name="Wilkins M.J."/>
            <person name="Karaoz U."/>
            <person name="Brodie E.L."/>
            <person name="Williams K.H."/>
            <person name="Hubbard S.S."/>
            <person name="Banfield J.F."/>
        </authorList>
    </citation>
    <scope>NUCLEOTIDE SEQUENCE [LARGE SCALE GENOMIC DNA]</scope>
</reference>
<dbReference type="SUPFAM" id="SSF53448">
    <property type="entry name" value="Nucleotide-diphospho-sugar transferases"/>
    <property type="match status" value="1"/>
</dbReference>
<evidence type="ECO:0000259" key="1">
    <source>
        <dbReference type="Pfam" id="PF00535"/>
    </source>
</evidence>